<evidence type="ECO:0000313" key="1">
    <source>
        <dbReference type="EMBL" id="MPC82341.1"/>
    </source>
</evidence>
<dbReference type="Proteomes" id="UP000324222">
    <property type="component" value="Unassembled WGS sequence"/>
</dbReference>
<accession>A0A5B7IA94</accession>
<evidence type="ECO:0000313" key="2">
    <source>
        <dbReference type="Proteomes" id="UP000324222"/>
    </source>
</evidence>
<reference evidence="1 2" key="1">
    <citation type="submission" date="2019-05" db="EMBL/GenBank/DDBJ databases">
        <title>Another draft genome of Portunus trituberculatus and its Hox gene families provides insights of decapod evolution.</title>
        <authorList>
            <person name="Jeong J.-H."/>
            <person name="Song I."/>
            <person name="Kim S."/>
            <person name="Choi T."/>
            <person name="Kim D."/>
            <person name="Ryu S."/>
            <person name="Kim W."/>
        </authorList>
    </citation>
    <scope>NUCLEOTIDE SEQUENCE [LARGE SCALE GENOMIC DNA]</scope>
    <source>
        <tissue evidence="1">Muscle</tissue>
    </source>
</reference>
<dbReference type="EMBL" id="VSRR010059475">
    <property type="protein sequence ID" value="MPC82341.1"/>
    <property type="molecule type" value="Genomic_DNA"/>
</dbReference>
<keyword evidence="2" id="KW-1185">Reference proteome</keyword>
<proteinExistence type="predicted"/>
<gene>
    <name evidence="1" type="ORF">E2C01_077000</name>
</gene>
<dbReference type="AlphaFoldDB" id="A0A5B7IA94"/>
<comment type="caution">
    <text evidence="1">The sequence shown here is derived from an EMBL/GenBank/DDBJ whole genome shotgun (WGS) entry which is preliminary data.</text>
</comment>
<protein>
    <submittedName>
        <fullName evidence="1">Uncharacterized protein</fullName>
    </submittedName>
</protein>
<organism evidence="1 2">
    <name type="scientific">Portunus trituberculatus</name>
    <name type="common">Swimming crab</name>
    <name type="synonym">Neptunus trituberculatus</name>
    <dbReference type="NCBI Taxonomy" id="210409"/>
    <lineage>
        <taxon>Eukaryota</taxon>
        <taxon>Metazoa</taxon>
        <taxon>Ecdysozoa</taxon>
        <taxon>Arthropoda</taxon>
        <taxon>Crustacea</taxon>
        <taxon>Multicrustacea</taxon>
        <taxon>Malacostraca</taxon>
        <taxon>Eumalacostraca</taxon>
        <taxon>Eucarida</taxon>
        <taxon>Decapoda</taxon>
        <taxon>Pleocyemata</taxon>
        <taxon>Brachyura</taxon>
        <taxon>Eubrachyura</taxon>
        <taxon>Portunoidea</taxon>
        <taxon>Portunidae</taxon>
        <taxon>Portuninae</taxon>
        <taxon>Portunus</taxon>
    </lineage>
</organism>
<sequence>MSVLSQDDHKSLYPRRGRGAVALSVAAGRPGIRGTPAACRRMGRGSCLRRKFGVSRRGEEGFSGRAAGGEGWRGTVV</sequence>
<name>A0A5B7IA94_PORTR</name>